<keyword evidence="2" id="KW-1185">Reference proteome</keyword>
<keyword evidence="1" id="KW-0472">Membrane</keyword>
<organism evidence="2 3">
    <name type="scientific">Panagrolaimus superbus</name>
    <dbReference type="NCBI Taxonomy" id="310955"/>
    <lineage>
        <taxon>Eukaryota</taxon>
        <taxon>Metazoa</taxon>
        <taxon>Ecdysozoa</taxon>
        <taxon>Nematoda</taxon>
        <taxon>Chromadorea</taxon>
        <taxon>Rhabditida</taxon>
        <taxon>Tylenchina</taxon>
        <taxon>Panagrolaimomorpha</taxon>
        <taxon>Panagrolaimoidea</taxon>
        <taxon>Panagrolaimidae</taxon>
        <taxon>Panagrolaimus</taxon>
    </lineage>
</organism>
<dbReference type="AlphaFoldDB" id="A0A914YN98"/>
<proteinExistence type="predicted"/>
<dbReference type="Proteomes" id="UP000887577">
    <property type="component" value="Unplaced"/>
</dbReference>
<dbReference type="WBParaSite" id="PSU_v2.g20431.t1">
    <property type="protein sequence ID" value="PSU_v2.g20431.t1"/>
    <property type="gene ID" value="PSU_v2.g20431"/>
</dbReference>
<protein>
    <submittedName>
        <fullName evidence="3">Uncharacterized protein</fullName>
    </submittedName>
</protein>
<keyword evidence="1" id="KW-0812">Transmembrane</keyword>
<evidence type="ECO:0000256" key="1">
    <source>
        <dbReference type="SAM" id="Phobius"/>
    </source>
</evidence>
<name>A0A914YN98_9BILA</name>
<evidence type="ECO:0000313" key="2">
    <source>
        <dbReference type="Proteomes" id="UP000887577"/>
    </source>
</evidence>
<feature type="transmembrane region" description="Helical" evidence="1">
    <location>
        <begin position="119"/>
        <end position="137"/>
    </location>
</feature>
<sequence>MNLYQPRLKGIFLILNPYLHSPKLYEHARHGEEYDRQDLNEEYQNNNDGIILIDEIENVPVEPEHAASSASLEFVCETPENSRVMKSAFGSTFKVPNKTAKELNAQDAEQLLIRQKKRILITLLKNLLLMGTMLYFFKKRVMESKAKQI</sequence>
<keyword evidence="1" id="KW-1133">Transmembrane helix</keyword>
<evidence type="ECO:0000313" key="3">
    <source>
        <dbReference type="WBParaSite" id="PSU_v2.g20431.t1"/>
    </source>
</evidence>
<reference evidence="3" key="1">
    <citation type="submission" date="2022-11" db="UniProtKB">
        <authorList>
            <consortium name="WormBaseParasite"/>
        </authorList>
    </citation>
    <scope>IDENTIFICATION</scope>
</reference>
<accession>A0A914YN98</accession>